<proteinExistence type="predicted"/>
<evidence type="ECO:0000313" key="3">
    <source>
        <dbReference type="EMBL" id="KAJ7962002.1"/>
    </source>
</evidence>
<organism evidence="3 4">
    <name type="scientific">Quillaja saponaria</name>
    <name type="common">Soap bark tree</name>
    <dbReference type="NCBI Taxonomy" id="32244"/>
    <lineage>
        <taxon>Eukaryota</taxon>
        <taxon>Viridiplantae</taxon>
        <taxon>Streptophyta</taxon>
        <taxon>Embryophyta</taxon>
        <taxon>Tracheophyta</taxon>
        <taxon>Spermatophyta</taxon>
        <taxon>Magnoliopsida</taxon>
        <taxon>eudicotyledons</taxon>
        <taxon>Gunneridae</taxon>
        <taxon>Pentapetalae</taxon>
        <taxon>rosids</taxon>
        <taxon>fabids</taxon>
        <taxon>Fabales</taxon>
        <taxon>Quillajaceae</taxon>
        <taxon>Quillaja</taxon>
    </lineage>
</organism>
<dbReference type="InterPro" id="IPR040256">
    <property type="entry name" value="At4g02000-like"/>
</dbReference>
<keyword evidence="1" id="KW-0863">Zinc-finger</keyword>
<sequence>MEMVWKGSPWLILDHYLTLRHWEPNFDPFNTKEEKVTVWVRFPGIPIEYHDGQFLTNLSRRIGTPVKCDSTTSHADRVNFARVCIEVDLTKTLVSKYRQRKRVLYIEFERLHLVCFQCGKYGHTKETCYEVTHKEQAVNTSMSEAEVLKGLGTSFGW</sequence>
<comment type="caution">
    <text evidence="3">The sequence shown here is derived from an EMBL/GenBank/DDBJ whole genome shotgun (WGS) entry which is preliminary data.</text>
</comment>
<reference evidence="3" key="1">
    <citation type="journal article" date="2023" name="Science">
        <title>Elucidation of the pathway for biosynthesis of saponin adjuvants from the soapbark tree.</title>
        <authorList>
            <person name="Reed J."/>
            <person name="Orme A."/>
            <person name="El-Demerdash A."/>
            <person name="Owen C."/>
            <person name="Martin L.B.B."/>
            <person name="Misra R.C."/>
            <person name="Kikuchi S."/>
            <person name="Rejzek M."/>
            <person name="Martin A.C."/>
            <person name="Harkess A."/>
            <person name="Leebens-Mack J."/>
            <person name="Louveau T."/>
            <person name="Stephenson M.J."/>
            <person name="Osbourn A."/>
        </authorList>
    </citation>
    <scope>NUCLEOTIDE SEQUENCE</scope>
    <source>
        <strain evidence="3">S10</strain>
    </source>
</reference>
<name>A0AAD7LQ20_QUISA</name>
<dbReference type="EMBL" id="JARAOO010000007">
    <property type="protein sequence ID" value="KAJ7962002.1"/>
    <property type="molecule type" value="Genomic_DNA"/>
</dbReference>
<dbReference type="PROSITE" id="PS50158">
    <property type="entry name" value="ZF_CCHC"/>
    <property type="match status" value="1"/>
</dbReference>
<dbReference type="PANTHER" id="PTHR31286">
    <property type="entry name" value="GLYCINE-RICH CELL WALL STRUCTURAL PROTEIN 1.8-LIKE"/>
    <property type="match status" value="1"/>
</dbReference>
<accession>A0AAD7LQ20</accession>
<dbReference type="KEGG" id="qsa:O6P43_017289"/>
<evidence type="ECO:0000313" key="4">
    <source>
        <dbReference type="Proteomes" id="UP001163823"/>
    </source>
</evidence>
<keyword evidence="4" id="KW-1185">Reference proteome</keyword>
<gene>
    <name evidence="3" type="ORF">O6P43_017289</name>
</gene>
<dbReference type="GO" id="GO:0008270">
    <property type="term" value="F:zinc ion binding"/>
    <property type="evidence" value="ECO:0007669"/>
    <property type="project" value="UniProtKB-KW"/>
</dbReference>
<dbReference type="PANTHER" id="PTHR31286:SF99">
    <property type="entry name" value="DUF4283 DOMAIN-CONTAINING PROTEIN"/>
    <property type="match status" value="1"/>
</dbReference>
<evidence type="ECO:0000256" key="1">
    <source>
        <dbReference type="PROSITE-ProRule" id="PRU00047"/>
    </source>
</evidence>
<keyword evidence="1" id="KW-0479">Metal-binding</keyword>
<evidence type="ECO:0000259" key="2">
    <source>
        <dbReference type="PROSITE" id="PS50158"/>
    </source>
</evidence>
<dbReference type="Proteomes" id="UP001163823">
    <property type="component" value="Chromosome 7"/>
</dbReference>
<dbReference type="InterPro" id="IPR001878">
    <property type="entry name" value="Znf_CCHC"/>
</dbReference>
<protein>
    <submittedName>
        <fullName evidence="3">Zinc ion binding nucleic acid binding protein</fullName>
    </submittedName>
</protein>
<feature type="domain" description="CCHC-type" evidence="2">
    <location>
        <begin position="115"/>
        <end position="128"/>
    </location>
</feature>
<dbReference type="GO" id="GO:0003676">
    <property type="term" value="F:nucleic acid binding"/>
    <property type="evidence" value="ECO:0007669"/>
    <property type="project" value="InterPro"/>
</dbReference>
<dbReference type="AlphaFoldDB" id="A0AAD7LQ20"/>
<keyword evidence="1" id="KW-0862">Zinc</keyword>